<dbReference type="GO" id="GO:0016740">
    <property type="term" value="F:transferase activity"/>
    <property type="evidence" value="ECO:0007669"/>
    <property type="project" value="UniProtKB-KW"/>
</dbReference>
<dbReference type="CDD" id="cd01561">
    <property type="entry name" value="CBS_like"/>
    <property type="match status" value="1"/>
</dbReference>
<dbReference type="PANTHER" id="PTHR10314">
    <property type="entry name" value="CYSTATHIONINE BETA-SYNTHASE"/>
    <property type="match status" value="1"/>
</dbReference>
<keyword evidence="6" id="KW-0198">Cysteine biosynthesis</keyword>
<sequence length="312" mass="34003">MAEKEGKLVPNTDSCVFEGTSGSTGISVCMVAKAKGYKVFIVMPNDVASEKKTILESMGATVEMVRPCSIVESENYVRVAERRALEYNSEDGNGTSKKGYFLDQFENPHNFMAHYKHTGPEILVQTGGKIDAFVHGSGTGGTIAGVTLFLKPRIPHLKVFLADPYGSGNANKVNYGVMFSQTEKEGTRRRYQTDTLVEGVGLNRLTSNFARLFRKGSRSHGCGVNGAYTIDDQATIWMSRYIMENDGLFLGSSSALNLVATVKVAKLLGPGATILTILCDSGQRHLTKFWNNDLLQSKGFDVSIPTSLDVFL</sequence>
<keyword evidence="4" id="KW-0808">Transferase</keyword>
<keyword evidence="5" id="KW-0663">Pyridoxal phosphate</keyword>
<evidence type="ECO:0000256" key="6">
    <source>
        <dbReference type="ARBA" id="ARBA00023192"/>
    </source>
</evidence>
<comment type="caution">
    <text evidence="9">The sequence shown here is derived from an EMBL/GenBank/DDBJ whole genome shotgun (WGS) entry which is preliminary data.</text>
</comment>
<evidence type="ECO:0000256" key="1">
    <source>
        <dbReference type="ARBA" id="ARBA00001933"/>
    </source>
</evidence>
<organism evidence="9 11">
    <name type="scientific">Zancudomyces culisetae</name>
    <name type="common">Gut fungus</name>
    <name type="synonym">Smittium culisetae</name>
    <dbReference type="NCBI Taxonomy" id="1213189"/>
    <lineage>
        <taxon>Eukaryota</taxon>
        <taxon>Fungi</taxon>
        <taxon>Fungi incertae sedis</taxon>
        <taxon>Zoopagomycota</taxon>
        <taxon>Kickxellomycotina</taxon>
        <taxon>Harpellomycetes</taxon>
        <taxon>Harpellales</taxon>
        <taxon>Legeriomycetaceae</taxon>
        <taxon>Zancudomyces</taxon>
    </lineage>
</organism>
<gene>
    <name evidence="10" type="ORF">AX774_g3782</name>
    <name evidence="9" type="ORF">AX774_g7347</name>
    <name evidence="8" type="ORF">AX774_g8024</name>
</gene>
<evidence type="ECO:0000313" key="10">
    <source>
        <dbReference type="EMBL" id="OMH82734.1"/>
    </source>
</evidence>
<proteinExistence type="inferred from homology"/>
<dbReference type="Pfam" id="PF00291">
    <property type="entry name" value="PALP"/>
    <property type="match status" value="1"/>
</dbReference>
<evidence type="ECO:0000313" key="8">
    <source>
        <dbReference type="EMBL" id="OMH78585.1"/>
    </source>
</evidence>
<dbReference type="FunFam" id="3.40.50.1100:FF:000016">
    <property type="entry name" value="Cysteine synthase A"/>
    <property type="match status" value="1"/>
</dbReference>
<dbReference type="OrthoDB" id="10259545at2759"/>
<name>A0A1R1PE22_ZANCU</name>
<comment type="similarity">
    <text evidence="2">Belongs to the cysteine synthase/cystathionine beta-synthase family.</text>
</comment>
<evidence type="ECO:0000259" key="7">
    <source>
        <dbReference type="Pfam" id="PF00291"/>
    </source>
</evidence>
<dbReference type="SUPFAM" id="SSF53686">
    <property type="entry name" value="Tryptophan synthase beta subunit-like PLP-dependent enzymes"/>
    <property type="match status" value="1"/>
</dbReference>
<dbReference type="EMBL" id="LSSK01000606">
    <property type="protein sequence ID" value="OMH82734.1"/>
    <property type="molecule type" value="Genomic_DNA"/>
</dbReference>
<evidence type="ECO:0000256" key="2">
    <source>
        <dbReference type="ARBA" id="ARBA00007103"/>
    </source>
</evidence>
<keyword evidence="3" id="KW-0028">Amino-acid biosynthesis</keyword>
<dbReference type="AlphaFoldDB" id="A0A1R1PE22"/>
<dbReference type="Gene3D" id="3.40.50.1100">
    <property type="match status" value="2"/>
</dbReference>
<protein>
    <submittedName>
        <fullName evidence="9">Cysteine synthase 2</fullName>
    </submittedName>
</protein>
<comment type="cofactor">
    <cofactor evidence="1">
        <name>pyridoxal 5'-phosphate</name>
        <dbReference type="ChEBI" id="CHEBI:597326"/>
    </cofactor>
</comment>
<reference evidence="11" key="2">
    <citation type="submission" date="2017-01" db="EMBL/GenBank/DDBJ databases">
        <authorList>
            <person name="Wang Y."/>
            <person name="White M."/>
            <person name="Kvist S."/>
            <person name="Moncalvo J.-M."/>
        </authorList>
    </citation>
    <scope>NUCLEOTIDE SEQUENCE [LARGE SCALE GENOMIC DNA]</scope>
    <source>
        <strain evidence="11">COL-18-3</strain>
    </source>
</reference>
<evidence type="ECO:0000313" key="9">
    <source>
        <dbReference type="EMBL" id="OMH79245.1"/>
    </source>
</evidence>
<dbReference type="InterPro" id="IPR001926">
    <property type="entry name" value="TrpB-like_PALP"/>
</dbReference>
<keyword evidence="11" id="KW-1185">Reference proteome</keyword>
<dbReference type="EMBL" id="LSSK01001887">
    <property type="protein sequence ID" value="OMH78585.1"/>
    <property type="molecule type" value="Genomic_DNA"/>
</dbReference>
<feature type="domain" description="Tryptophan synthase beta chain-like PALP" evidence="7">
    <location>
        <begin position="12"/>
        <end position="280"/>
    </location>
</feature>
<accession>A0A1R1PE22</accession>
<dbReference type="Proteomes" id="UP000188320">
    <property type="component" value="Unassembled WGS sequence"/>
</dbReference>
<dbReference type="InterPro" id="IPR036052">
    <property type="entry name" value="TrpB-like_PALP_sf"/>
</dbReference>
<dbReference type="EMBL" id="LSSK01001620">
    <property type="protein sequence ID" value="OMH79245.1"/>
    <property type="molecule type" value="Genomic_DNA"/>
</dbReference>
<evidence type="ECO:0000313" key="11">
    <source>
        <dbReference type="Proteomes" id="UP000188320"/>
    </source>
</evidence>
<evidence type="ECO:0000256" key="3">
    <source>
        <dbReference type="ARBA" id="ARBA00022605"/>
    </source>
</evidence>
<dbReference type="GO" id="GO:0019344">
    <property type="term" value="P:cysteine biosynthetic process"/>
    <property type="evidence" value="ECO:0007669"/>
    <property type="project" value="UniProtKB-KW"/>
</dbReference>
<evidence type="ECO:0000256" key="5">
    <source>
        <dbReference type="ARBA" id="ARBA00022898"/>
    </source>
</evidence>
<reference evidence="9" key="1">
    <citation type="submission" date="2017-01" db="EMBL/GenBank/DDBJ databases">
        <authorList>
            <person name="Mah S.A."/>
            <person name="Swanson W.J."/>
            <person name="Moy G.W."/>
            <person name="Vacquier V.D."/>
        </authorList>
    </citation>
    <scope>NUCLEOTIDE SEQUENCE [LARGE SCALE GENOMIC DNA]</scope>
    <source>
        <strain evidence="9">COL-18-3</strain>
    </source>
</reference>
<dbReference type="InterPro" id="IPR050214">
    <property type="entry name" value="Cys_Synth/Cystath_Beta-Synth"/>
</dbReference>
<evidence type="ECO:0000256" key="4">
    <source>
        <dbReference type="ARBA" id="ARBA00022679"/>
    </source>
</evidence>